<evidence type="ECO:0000256" key="4">
    <source>
        <dbReference type="ARBA" id="ARBA00022679"/>
    </source>
</evidence>
<dbReference type="PANTHER" id="PTHR46076:SF3">
    <property type="entry name" value="E3 UBIQUITIN-PROTEIN LIGASE RING1"/>
    <property type="match status" value="1"/>
</dbReference>
<evidence type="ECO:0000256" key="2">
    <source>
        <dbReference type="ARBA" id="ARBA00004906"/>
    </source>
</evidence>
<keyword evidence="5" id="KW-0479">Metal-binding</keyword>
<dbReference type="InterPro" id="IPR043540">
    <property type="entry name" value="RING1/RING2"/>
</dbReference>
<keyword evidence="6 8" id="KW-0863">Zinc-finger</keyword>
<evidence type="ECO:0000313" key="11">
    <source>
        <dbReference type="Proteomes" id="UP001054902"/>
    </source>
</evidence>
<dbReference type="GO" id="GO:0031519">
    <property type="term" value="C:PcG protein complex"/>
    <property type="evidence" value="ECO:0007669"/>
    <property type="project" value="TreeGrafter"/>
</dbReference>
<dbReference type="Pfam" id="PF13923">
    <property type="entry name" value="zf-C3HC4_2"/>
    <property type="match status" value="1"/>
</dbReference>
<dbReference type="Proteomes" id="UP001054902">
    <property type="component" value="Unassembled WGS sequence"/>
</dbReference>
<comment type="pathway">
    <text evidence="2">Protein modification; protein ubiquitination.</text>
</comment>
<keyword evidence="4" id="KW-0808">Transferase</keyword>
<gene>
    <name evidence="10" type="ORF">CTEN210_00035</name>
</gene>
<comment type="catalytic activity">
    <reaction evidence="1">
        <text>S-ubiquitinyl-[E2 ubiquitin-conjugating enzyme]-L-cysteine + [acceptor protein]-L-lysine = [E2 ubiquitin-conjugating enzyme]-L-cysteine + N(6)-ubiquitinyl-[acceptor protein]-L-lysine.</text>
        <dbReference type="EC" id="2.3.2.27"/>
    </reaction>
</comment>
<dbReference type="InterPro" id="IPR013083">
    <property type="entry name" value="Znf_RING/FYVE/PHD"/>
</dbReference>
<evidence type="ECO:0000259" key="9">
    <source>
        <dbReference type="PROSITE" id="PS50089"/>
    </source>
</evidence>
<dbReference type="PROSITE" id="PS00518">
    <property type="entry name" value="ZF_RING_1"/>
    <property type="match status" value="1"/>
</dbReference>
<protein>
    <recommendedName>
        <fullName evidence="3">RING-type E3 ubiquitin transferase</fullName>
        <ecNumber evidence="3">2.3.2.27</ecNumber>
    </recommendedName>
</protein>
<evidence type="ECO:0000256" key="7">
    <source>
        <dbReference type="ARBA" id="ARBA00022833"/>
    </source>
</evidence>
<evidence type="ECO:0000256" key="3">
    <source>
        <dbReference type="ARBA" id="ARBA00012483"/>
    </source>
</evidence>
<keyword evidence="7" id="KW-0862">Zinc</keyword>
<evidence type="ECO:0000256" key="8">
    <source>
        <dbReference type="PROSITE-ProRule" id="PRU00175"/>
    </source>
</evidence>
<evidence type="ECO:0000313" key="10">
    <source>
        <dbReference type="EMBL" id="GFH43562.1"/>
    </source>
</evidence>
<accession>A0AAD3GY18</accession>
<evidence type="ECO:0000256" key="6">
    <source>
        <dbReference type="ARBA" id="ARBA00022771"/>
    </source>
</evidence>
<feature type="domain" description="RING-type" evidence="9">
    <location>
        <begin position="64"/>
        <end position="104"/>
    </location>
</feature>
<name>A0AAD3GY18_9STRA</name>
<keyword evidence="11" id="KW-1185">Reference proteome</keyword>
<sequence length="143" mass="16529">MYALGEQEPNKELLLYLVSKGGKKLRELTDHNGKKAEDYWTDDVKEYINLSTNTLPSLSDDIQCPIRFDTMFDVAIITRCCHRFCGKCISESYHRSGNNCPVCRMEFSFKDLKKDPLLTRFANAIQEEKDAKVLLEEEVKALR</sequence>
<dbReference type="PANTHER" id="PTHR46076">
    <property type="entry name" value="E3 UBIQUITIN-PROTEIN LIGASE RING1 / RING 2 FAMILY MEMBER"/>
    <property type="match status" value="1"/>
</dbReference>
<dbReference type="GO" id="GO:0003682">
    <property type="term" value="F:chromatin binding"/>
    <property type="evidence" value="ECO:0007669"/>
    <property type="project" value="TreeGrafter"/>
</dbReference>
<dbReference type="Gene3D" id="3.30.40.10">
    <property type="entry name" value="Zinc/RING finger domain, C3HC4 (zinc finger)"/>
    <property type="match status" value="1"/>
</dbReference>
<dbReference type="EMBL" id="BLLK01000009">
    <property type="protein sequence ID" value="GFH43562.1"/>
    <property type="molecule type" value="Genomic_DNA"/>
</dbReference>
<evidence type="ECO:0000256" key="5">
    <source>
        <dbReference type="ARBA" id="ARBA00022723"/>
    </source>
</evidence>
<dbReference type="GO" id="GO:0008270">
    <property type="term" value="F:zinc ion binding"/>
    <property type="evidence" value="ECO:0007669"/>
    <property type="project" value="UniProtKB-KW"/>
</dbReference>
<dbReference type="InterPro" id="IPR001841">
    <property type="entry name" value="Znf_RING"/>
</dbReference>
<evidence type="ECO:0000256" key="1">
    <source>
        <dbReference type="ARBA" id="ARBA00000900"/>
    </source>
</evidence>
<dbReference type="EC" id="2.3.2.27" evidence="3"/>
<dbReference type="PROSITE" id="PS50089">
    <property type="entry name" value="ZF_RING_2"/>
    <property type="match status" value="1"/>
</dbReference>
<dbReference type="InterPro" id="IPR017907">
    <property type="entry name" value="Znf_RING_CS"/>
</dbReference>
<dbReference type="AlphaFoldDB" id="A0AAD3GY18"/>
<dbReference type="SMART" id="SM00184">
    <property type="entry name" value="RING"/>
    <property type="match status" value="1"/>
</dbReference>
<dbReference type="GO" id="GO:0000151">
    <property type="term" value="C:ubiquitin ligase complex"/>
    <property type="evidence" value="ECO:0007669"/>
    <property type="project" value="InterPro"/>
</dbReference>
<dbReference type="GO" id="GO:0061630">
    <property type="term" value="F:ubiquitin protein ligase activity"/>
    <property type="evidence" value="ECO:0007669"/>
    <property type="project" value="UniProtKB-EC"/>
</dbReference>
<organism evidence="10 11">
    <name type="scientific">Chaetoceros tenuissimus</name>
    <dbReference type="NCBI Taxonomy" id="426638"/>
    <lineage>
        <taxon>Eukaryota</taxon>
        <taxon>Sar</taxon>
        <taxon>Stramenopiles</taxon>
        <taxon>Ochrophyta</taxon>
        <taxon>Bacillariophyta</taxon>
        <taxon>Coscinodiscophyceae</taxon>
        <taxon>Chaetocerotophycidae</taxon>
        <taxon>Chaetocerotales</taxon>
        <taxon>Chaetocerotaceae</taxon>
        <taxon>Chaetoceros</taxon>
    </lineage>
</organism>
<dbReference type="SUPFAM" id="SSF57850">
    <property type="entry name" value="RING/U-box"/>
    <property type="match status" value="1"/>
</dbReference>
<proteinExistence type="predicted"/>
<reference evidence="10 11" key="1">
    <citation type="journal article" date="2021" name="Sci. Rep.">
        <title>The genome of the diatom Chaetoceros tenuissimus carries an ancient integrated fragment of an extant virus.</title>
        <authorList>
            <person name="Hongo Y."/>
            <person name="Kimura K."/>
            <person name="Takaki Y."/>
            <person name="Yoshida Y."/>
            <person name="Baba S."/>
            <person name="Kobayashi G."/>
            <person name="Nagasaki K."/>
            <person name="Hano T."/>
            <person name="Tomaru Y."/>
        </authorList>
    </citation>
    <scope>NUCLEOTIDE SEQUENCE [LARGE SCALE GENOMIC DNA]</scope>
    <source>
        <strain evidence="10 11">NIES-3715</strain>
    </source>
</reference>
<comment type="caution">
    <text evidence="10">The sequence shown here is derived from an EMBL/GenBank/DDBJ whole genome shotgun (WGS) entry which is preliminary data.</text>
</comment>